<evidence type="ECO:0000313" key="4">
    <source>
        <dbReference type="Proteomes" id="UP000270046"/>
    </source>
</evidence>
<organism evidence="3 4">
    <name type="scientific">Mucilaginibacter celer</name>
    <dbReference type="NCBI Taxonomy" id="2305508"/>
    <lineage>
        <taxon>Bacteria</taxon>
        <taxon>Pseudomonadati</taxon>
        <taxon>Bacteroidota</taxon>
        <taxon>Sphingobacteriia</taxon>
        <taxon>Sphingobacteriales</taxon>
        <taxon>Sphingobacteriaceae</taxon>
        <taxon>Mucilaginibacter</taxon>
    </lineage>
</organism>
<dbReference type="KEGG" id="muh:HYN43_011220"/>
<keyword evidence="4" id="KW-1185">Reference proteome</keyword>
<keyword evidence="2" id="KW-0067">ATP-binding</keyword>
<dbReference type="Proteomes" id="UP000270046">
    <property type="component" value="Chromosome"/>
</dbReference>
<dbReference type="GO" id="GO:0009898">
    <property type="term" value="C:cytoplasmic side of plasma membrane"/>
    <property type="evidence" value="ECO:0007669"/>
    <property type="project" value="TreeGrafter"/>
</dbReference>
<dbReference type="GO" id="GO:0005524">
    <property type="term" value="F:ATP binding"/>
    <property type="evidence" value="ECO:0007669"/>
    <property type="project" value="UniProtKB-KW"/>
</dbReference>
<dbReference type="GO" id="GO:0005829">
    <property type="term" value="C:cytosol"/>
    <property type="evidence" value="ECO:0007669"/>
    <property type="project" value="TreeGrafter"/>
</dbReference>
<reference evidence="3 4" key="1">
    <citation type="submission" date="2018-10" db="EMBL/GenBank/DDBJ databases">
        <title>Genome sequencing of Mucilaginibacter sp. HYN0043.</title>
        <authorList>
            <person name="Kim M."/>
            <person name="Yi H."/>
        </authorList>
    </citation>
    <scope>NUCLEOTIDE SEQUENCE [LARGE SCALE GENOMIC DNA]</scope>
    <source>
        <strain evidence="3 4">HYN0043</strain>
    </source>
</reference>
<dbReference type="InterPro" id="IPR050625">
    <property type="entry name" value="ParA/MinD_ATPase"/>
</dbReference>
<dbReference type="AlphaFoldDB" id="A0A494VWH3"/>
<gene>
    <name evidence="3" type="ORF">HYN43_011220</name>
</gene>
<dbReference type="InterPro" id="IPR027417">
    <property type="entry name" value="P-loop_NTPase"/>
</dbReference>
<evidence type="ECO:0000256" key="1">
    <source>
        <dbReference type="ARBA" id="ARBA00022741"/>
    </source>
</evidence>
<dbReference type="SUPFAM" id="SSF52540">
    <property type="entry name" value="P-loop containing nucleoside triphosphate hydrolases"/>
    <property type="match status" value="1"/>
</dbReference>
<protein>
    <submittedName>
        <fullName evidence="3">ParA family protein</fullName>
    </submittedName>
</protein>
<dbReference type="InterPro" id="IPR059206">
    <property type="entry name" value="Sll1717-like"/>
</dbReference>
<evidence type="ECO:0000256" key="2">
    <source>
        <dbReference type="ARBA" id="ARBA00022840"/>
    </source>
</evidence>
<keyword evidence="1" id="KW-0547">Nucleotide-binding</keyword>
<dbReference type="PANTHER" id="PTHR43384:SF6">
    <property type="entry name" value="SEPTUM SITE-DETERMINING PROTEIN MIND HOMOLOG, CHLOROPLASTIC"/>
    <property type="match status" value="1"/>
</dbReference>
<accession>A0A494VWH3</accession>
<dbReference type="RefSeq" id="WP_119409433.1">
    <property type="nucleotide sequence ID" value="NZ_CP032869.1"/>
</dbReference>
<dbReference type="Gene3D" id="3.40.50.300">
    <property type="entry name" value="P-loop containing nucleotide triphosphate hydrolases"/>
    <property type="match status" value="1"/>
</dbReference>
<evidence type="ECO:0000313" key="3">
    <source>
        <dbReference type="EMBL" id="AYL95823.1"/>
    </source>
</evidence>
<dbReference type="NCBIfam" id="NF047398">
    <property type="entry name" value="AAA_KGGVGR"/>
    <property type="match status" value="1"/>
</dbReference>
<sequence length="907" mass="104364">MATFDKMKSFEDIKLNIKLALIELVTTETVYLVCDIFTQFSIYVVEPDSSDLITNLKNRLKGHVSRIELINAGGFVFKDLNHPDYLPPINIEKNIYYVDRHIGLQNWELINRYNSKVPIVSFYSFKGGLGRTTALALTGLQLARQGKKVALLDFDLEAPGLATLFSNDFPEIEQFKGVTDYLVDLMAFNFDSTNLDLNDYYYSLSRQDVVGTQAGEILIFPACLVENAENNYLSKFSKINSIFLSNQRSPIDNLLDRIQNELRPDVILIDTRTGLNDLGGIFLTRYASQSFLFFYGNRQNMFGLESILPKLKRQNSKFYIINSPVPASPLAQEEREYFLERSYSLFSDLYYEPENTPYIADETAAHYPIEIPHNNLAVLLNNAEKLKALADENNGKNVYAEIARLIVGPRPSISDDVKQVNTVVESKQLLTGLKNISSTGSSASEYEFETDNDLMKNFYPRKDYRFIFDKNKYLILGEKGAGKTALYAVLSHKSYAVDLAKFCETNDTEMQATTWVKGLDRVQGYPNETTFEQLAKEESQTYKNFWKLLLIKYIDQEFSGDKSIGITDWSMFLHDSKTADPLMLDTQIEKISVRLDSTKTFITVIYDYLDVLITDEKGLRGRILSALLEVWRSLQTRQTRLSAKIFMRKDIFEREVELTDKVKLNNHISEINWEYNQLLNIVWKRLYQSGQSLPLWITSNIEEKSETFTGLGIIPELQENDNRKFLSELLGEYMGGNNKAFPYNWILYHISDTKTRIQPRSLLNLFSQAASLQIEDKDSQTRENLLRPKNMELAMDRVSQHRVQDIKEEYPKLKPIFDNLKNYRQQFPAEESALDDALNKLVNDNTNLSGIPIPDIKKTLEEIGVLYEYKFTPKNREKRFHIPDLYLIGMGLKRKGPGAHKALFGKK</sequence>
<proteinExistence type="predicted"/>
<dbReference type="NCBIfam" id="NF047389">
    <property type="entry name" value="ATPase_Sll1717"/>
    <property type="match status" value="1"/>
</dbReference>
<dbReference type="EMBL" id="CP032869">
    <property type="protein sequence ID" value="AYL95823.1"/>
    <property type="molecule type" value="Genomic_DNA"/>
</dbReference>
<name>A0A494VWH3_9SPHI</name>
<dbReference type="GO" id="GO:0016887">
    <property type="term" value="F:ATP hydrolysis activity"/>
    <property type="evidence" value="ECO:0007669"/>
    <property type="project" value="TreeGrafter"/>
</dbReference>
<dbReference type="GO" id="GO:0051782">
    <property type="term" value="P:negative regulation of cell division"/>
    <property type="evidence" value="ECO:0007669"/>
    <property type="project" value="TreeGrafter"/>
</dbReference>
<dbReference type="OrthoDB" id="9815116at2"/>
<dbReference type="PANTHER" id="PTHR43384">
    <property type="entry name" value="SEPTUM SITE-DETERMINING PROTEIN MIND HOMOLOG, CHLOROPLASTIC-RELATED"/>
    <property type="match status" value="1"/>
</dbReference>